<dbReference type="AlphaFoldDB" id="A0A4S1WRW9"/>
<feature type="transmembrane region" description="Helical" evidence="6">
    <location>
        <begin position="160"/>
        <end position="181"/>
    </location>
</feature>
<dbReference type="SUPFAM" id="SSF103473">
    <property type="entry name" value="MFS general substrate transporter"/>
    <property type="match status" value="1"/>
</dbReference>
<feature type="transmembrane region" description="Helical" evidence="6">
    <location>
        <begin position="210"/>
        <end position="233"/>
    </location>
</feature>
<evidence type="ECO:0000313" key="9">
    <source>
        <dbReference type="Proteomes" id="UP000309848"/>
    </source>
</evidence>
<evidence type="ECO:0000256" key="6">
    <source>
        <dbReference type="SAM" id="Phobius"/>
    </source>
</evidence>
<dbReference type="InterPro" id="IPR011701">
    <property type="entry name" value="MFS"/>
</dbReference>
<feature type="transmembrane region" description="Helical" evidence="6">
    <location>
        <begin position="417"/>
        <end position="440"/>
    </location>
</feature>
<gene>
    <name evidence="8" type="ORF">E5A74_07770</name>
</gene>
<dbReference type="InterPro" id="IPR036259">
    <property type="entry name" value="MFS_trans_sf"/>
</dbReference>
<feature type="transmembrane region" description="Helical" evidence="6">
    <location>
        <begin position="89"/>
        <end position="107"/>
    </location>
</feature>
<evidence type="ECO:0000313" key="8">
    <source>
        <dbReference type="EMBL" id="TGX44760.1"/>
    </source>
</evidence>
<feature type="domain" description="Major facilitator superfamily (MFS) profile" evidence="7">
    <location>
        <begin position="1"/>
        <end position="187"/>
    </location>
</feature>
<dbReference type="EMBL" id="SRXU01000002">
    <property type="protein sequence ID" value="TGX44760.1"/>
    <property type="molecule type" value="Genomic_DNA"/>
</dbReference>
<keyword evidence="3 6" id="KW-0812">Transmembrane</keyword>
<evidence type="ECO:0000259" key="7">
    <source>
        <dbReference type="PROSITE" id="PS50850"/>
    </source>
</evidence>
<dbReference type="PROSITE" id="PS50850">
    <property type="entry name" value="MFS"/>
    <property type="match status" value="1"/>
</dbReference>
<evidence type="ECO:0000256" key="3">
    <source>
        <dbReference type="ARBA" id="ARBA00022692"/>
    </source>
</evidence>
<feature type="transmembrane region" description="Helical" evidence="6">
    <location>
        <begin position="67"/>
        <end position="83"/>
    </location>
</feature>
<evidence type="ECO:0000256" key="1">
    <source>
        <dbReference type="ARBA" id="ARBA00004141"/>
    </source>
</evidence>
<proteinExistence type="predicted"/>
<evidence type="ECO:0000256" key="4">
    <source>
        <dbReference type="ARBA" id="ARBA00022989"/>
    </source>
</evidence>
<dbReference type="GO" id="GO:0022857">
    <property type="term" value="F:transmembrane transporter activity"/>
    <property type="evidence" value="ECO:0007669"/>
    <property type="project" value="InterPro"/>
</dbReference>
<feature type="transmembrane region" description="Helical" evidence="6">
    <location>
        <begin position="286"/>
        <end position="309"/>
    </location>
</feature>
<dbReference type="GO" id="GO:0016020">
    <property type="term" value="C:membrane"/>
    <property type="evidence" value="ECO:0007669"/>
    <property type="project" value="UniProtKB-SubCell"/>
</dbReference>
<feature type="transmembrane region" description="Helical" evidence="6">
    <location>
        <begin position="35"/>
        <end position="55"/>
    </location>
</feature>
<comment type="caution">
    <text evidence="8">The sequence shown here is derived from an EMBL/GenBank/DDBJ whole genome shotgun (WGS) entry which is preliminary data.</text>
</comment>
<protein>
    <submittedName>
        <fullName evidence="8">MFS transporter</fullName>
    </submittedName>
</protein>
<organism evidence="8 9">
    <name type="scientific">Sphingomonas naasensis</name>
    <dbReference type="NCBI Taxonomy" id="1344951"/>
    <lineage>
        <taxon>Bacteria</taxon>
        <taxon>Pseudomonadati</taxon>
        <taxon>Pseudomonadota</taxon>
        <taxon>Alphaproteobacteria</taxon>
        <taxon>Sphingomonadales</taxon>
        <taxon>Sphingomonadaceae</taxon>
        <taxon>Sphingomonas</taxon>
    </lineage>
</organism>
<accession>A0A4S1WRW9</accession>
<feature type="transmembrane region" description="Helical" evidence="6">
    <location>
        <begin position="452"/>
        <end position="470"/>
    </location>
</feature>
<keyword evidence="2" id="KW-0813">Transport</keyword>
<name>A0A4S1WRW9_9SPHN</name>
<feature type="transmembrane region" description="Helical" evidence="6">
    <location>
        <begin position="359"/>
        <end position="378"/>
    </location>
</feature>
<reference evidence="8 9" key="1">
    <citation type="submission" date="2019-04" db="EMBL/GenBank/DDBJ databases">
        <title>Sphingomonas psychrotolerans sp. nov., isolated from soil in the Tianshan Mountains, Xinjiang, China.</title>
        <authorList>
            <person name="Luo Y."/>
            <person name="Sheng H."/>
        </authorList>
    </citation>
    <scope>NUCLEOTIDE SEQUENCE [LARGE SCALE GENOMIC DNA]</scope>
    <source>
        <strain evidence="8 9">KIS18-15</strain>
    </source>
</reference>
<dbReference type="Proteomes" id="UP000309848">
    <property type="component" value="Unassembled WGS sequence"/>
</dbReference>
<dbReference type="PANTHER" id="PTHR19432:SF35">
    <property type="entry name" value="SOLUTE CARRIER FAMILY 45 MEMBER 3 ISOFORM X1"/>
    <property type="match status" value="1"/>
</dbReference>
<evidence type="ECO:0000256" key="5">
    <source>
        <dbReference type="ARBA" id="ARBA00023136"/>
    </source>
</evidence>
<keyword evidence="5 6" id="KW-0472">Membrane</keyword>
<dbReference type="Pfam" id="PF07690">
    <property type="entry name" value="MFS_1"/>
    <property type="match status" value="1"/>
</dbReference>
<dbReference type="PANTHER" id="PTHR19432">
    <property type="entry name" value="SUGAR TRANSPORTER"/>
    <property type="match status" value="1"/>
</dbReference>
<evidence type="ECO:0000256" key="2">
    <source>
        <dbReference type="ARBA" id="ARBA00022448"/>
    </source>
</evidence>
<sequence length="481" mass="49836">MCLGLFGVQIVWGLQNVNTSRIFQTLGADVDELALLWIAAPITGLLVQPVVGHLSDRTWGRLGRRRPYILAGGLLTALALLAMPSVTTLWSACVMLWVLTASINIAMEPFRALVADTLPEPQRTSAFALQVFFIGAGAVFASALPWMLTNWFGVGGGADTVTAAYAVGAVVLLVTVGWSVATTPERPPGQLAADAADIAHPDVPSASGTAALTTSGVVWALGGALLAGLTPLLGAPRELYLMAGIGALFGALQLAAVAMRRFGRSSIGMVVIVEDILHMPVVLRRLALVQFFTWFGMFALWVYAIPAVAALDPASRDPASAGYGRSADWVGMLFAEYNAIAALVALVLPAIARRAGRRACHALCLTCGALGLLGFASFARAGDLWLPAIGIGIAWAAILSLPYAMLSDGVPARKMGVYMGIHNIFIVLPQLVAAATLGVLVRVPFGGAPGGALAIAAAALATGACLSLTIPKASHAQCKIA</sequence>
<dbReference type="Gene3D" id="1.20.1250.20">
    <property type="entry name" value="MFS general substrate transporter like domains"/>
    <property type="match status" value="2"/>
</dbReference>
<comment type="subcellular location">
    <subcellularLocation>
        <location evidence="1">Membrane</location>
        <topology evidence="1">Multi-pass membrane protein</topology>
    </subcellularLocation>
</comment>
<feature type="transmembrane region" description="Helical" evidence="6">
    <location>
        <begin position="329"/>
        <end position="352"/>
    </location>
</feature>
<dbReference type="InterPro" id="IPR020846">
    <property type="entry name" value="MFS_dom"/>
</dbReference>
<feature type="transmembrane region" description="Helical" evidence="6">
    <location>
        <begin position="127"/>
        <end position="148"/>
    </location>
</feature>
<feature type="transmembrane region" description="Helical" evidence="6">
    <location>
        <begin position="239"/>
        <end position="259"/>
    </location>
</feature>
<keyword evidence="4 6" id="KW-1133">Transmembrane helix</keyword>
<feature type="transmembrane region" description="Helical" evidence="6">
    <location>
        <begin position="384"/>
        <end position="405"/>
    </location>
</feature>
<dbReference type="OrthoDB" id="7584869at2"/>
<keyword evidence="9" id="KW-1185">Reference proteome</keyword>